<dbReference type="VEuPathDB" id="FungiDB:MAPG_11271"/>
<accession>A0A0C4EEU0</accession>
<dbReference type="EnsemblFungi" id="MAPG_11271T0">
    <property type="protein sequence ID" value="MAPG_11271T0"/>
    <property type="gene ID" value="MAPG_11271"/>
</dbReference>
<gene>
    <name evidence="1" type="ORF">MAPG_11271</name>
</gene>
<dbReference type="EMBL" id="GL876980">
    <property type="protein sequence ID" value="KLU92325.1"/>
    <property type="molecule type" value="Genomic_DNA"/>
</dbReference>
<reference evidence="3" key="1">
    <citation type="submission" date="2010-05" db="EMBL/GenBank/DDBJ databases">
        <title>The genome sequence of Magnaporthe poae strain ATCC 64411.</title>
        <authorList>
            <person name="Ma L.-J."/>
            <person name="Dead R."/>
            <person name="Young S."/>
            <person name="Zeng Q."/>
            <person name="Koehrsen M."/>
            <person name="Alvarado L."/>
            <person name="Berlin A."/>
            <person name="Chapman S.B."/>
            <person name="Chen Z."/>
            <person name="Freedman E."/>
            <person name="Gellesch M."/>
            <person name="Goldberg J."/>
            <person name="Griggs A."/>
            <person name="Gujja S."/>
            <person name="Heilman E.R."/>
            <person name="Heiman D."/>
            <person name="Hepburn T."/>
            <person name="Howarth C."/>
            <person name="Jen D."/>
            <person name="Larson L."/>
            <person name="Mehta T."/>
            <person name="Neiman D."/>
            <person name="Pearson M."/>
            <person name="Roberts A."/>
            <person name="Saif S."/>
            <person name="Shea T."/>
            <person name="Shenoy N."/>
            <person name="Sisk P."/>
            <person name="Stolte C."/>
            <person name="Sykes S."/>
            <person name="Walk T."/>
            <person name="White J."/>
            <person name="Yandava C."/>
            <person name="Haas B."/>
            <person name="Nusbaum C."/>
            <person name="Birren B."/>
        </authorList>
    </citation>
    <scope>NUCLEOTIDE SEQUENCE [LARGE SCALE GENOMIC DNA]</scope>
    <source>
        <strain evidence="3">ATCC 64411 / 73-15</strain>
    </source>
</reference>
<protein>
    <submittedName>
        <fullName evidence="1">Tetracycline resistance protein transposon</fullName>
    </submittedName>
</protein>
<proteinExistence type="predicted"/>
<reference evidence="2" key="5">
    <citation type="submission" date="2015-06" db="UniProtKB">
        <authorList>
            <consortium name="EnsemblFungi"/>
        </authorList>
    </citation>
    <scope>IDENTIFICATION</scope>
    <source>
        <strain evidence="2">ATCC 64411</strain>
    </source>
</reference>
<reference evidence="1" key="2">
    <citation type="submission" date="2010-05" db="EMBL/GenBank/DDBJ databases">
        <title>The Genome Sequence of Magnaporthe poae strain ATCC 64411.</title>
        <authorList>
            <consortium name="The Broad Institute Genome Sequencing Platform"/>
            <consortium name="Broad Institute Genome Sequencing Center for Infectious Disease"/>
            <person name="Ma L.-J."/>
            <person name="Dead R."/>
            <person name="Young S."/>
            <person name="Zeng Q."/>
            <person name="Koehrsen M."/>
            <person name="Alvarado L."/>
            <person name="Berlin A."/>
            <person name="Chapman S.B."/>
            <person name="Chen Z."/>
            <person name="Freedman E."/>
            <person name="Gellesch M."/>
            <person name="Goldberg J."/>
            <person name="Griggs A."/>
            <person name="Gujja S."/>
            <person name="Heilman E.R."/>
            <person name="Heiman D."/>
            <person name="Hepburn T."/>
            <person name="Howarth C."/>
            <person name="Jen D."/>
            <person name="Larson L."/>
            <person name="Mehta T."/>
            <person name="Neiman D."/>
            <person name="Pearson M."/>
            <person name="Roberts A."/>
            <person name="Saif S."/>
            <person name="Shea T."/>
            <person name="Shenoy N."/>
            <person name="Sisk P."/>
            <person name="Stolte C."/>
            <person name="Sykes S."/>
            <person name="Walk T."/>
            <person name="White J."/>
            <person name="Yandava C."/>
            <person name="Haas B."/>
            <person name="Nusbaum C."/>
            <person name="Birren B."/>
        </authorList>
    </citation>
    <scope>NUCLEOTIDE SEQUENCE</scope>
    <source>
        <strain evidence="1">ATCC 64411</strain>
    </source>
</reference>
<reference evidence="2" key="4">
    <citation type="journal article" date="2015" name="G3 (Bethesda)">
        <title>Genome sequences of three phytopathogenic species of the Magnaporthaceae family of fungi.</title>
        <authorList>
            <person name="Okagaki L.H."/>
            <person name="Nunes C.C."/>
            <person name="Sailsbery J."/>
            <person name="Clay B."/>
            <person name="Brown D."/>
            <person name="John T."/>
            <person name="Oh Y."/>
            <person name="Young N."/>
            <person name="Fitzgerald M."/>
            <person name="Haas B.J."/>
            <person name="Zeng Q."/>
            <person name="Young S."/>
            <person name="Adiconis X."/>
            <person name="Fan L."/>
            <person name="Levin J.Z."/>
            <person name="Mitchell T.K."/>
            <person name="Okubara P.A."/>
            <person name="Farman M.L."/>
            <person name="Kohn L.M."/>
            <person name="Birren B."/>
            <person name="Ma L.-J."/>
            <person name="Dean R.A."/>
        </authorList>
    </citation>
    <scope>NUCLEOTIDE SEQUENCE</scope>
    <source>
        <strain evidence="2">ATCC 64411 / 73-15</strain>
    </source>
</reference>
<evidence type="ECO:0000313" key="3">
    <source>
        <dbReference type="Proteomes" id="UP000011715"/>
    </source>
</evidence>
<sequence length="121" mass="13282">METGLFEVFEKLAGTTASTCSLSWNRPRAAAPAGNWPAPAFAGLDMYDMSIPDPEARMPELYLRDRRGSTFACAEGWRVTSQQMGEGVNLSFDEAMQLSSADPTRRHLAGSNTYWSVLTAQ</sequence>
<evidence type="ECO:0000313" key="2">
    <source>
        <dbReference type="EnsemblFungi" id="MAPG_11271T0"/>
    </source>
</evidence>
<name>A0A0C4EEU0_MAGP6</name>
<dbReference type="AlphaFoldDB" id="A0A0C4EEU0"/>
<reference evidence="1" key="3">
    <citation type="submission" date="2011-03" db="EMBL/GenBank/DDBJ databases">
        <title>Annotation of Magnaporthe poae ATCC 64411.</title>
        <authorList>
            <person name="Ma L.-J."/>
            <person name="Dead R."/>
            <person name="Young S.K."/>
            <person name="Zeng Q."/>
            <person name="Gargeya S."/>
            <person name="Fitzgerald M."/>
            <person name="Haas B."/>
            <person name="Abouelleil A."/>
            <person name="Alvarado L."/>
            <person name="Arachchi H.M."/>
            <person name="Berlin A."/>
            <person name="Brown A."/>
            <person name="Chapman S.B."/>
            <person name="Chen Z."/>
            <person name="Dunbar C."/>
            <person name="Freedman E."/>
            <person name="Gearin G."/>
            <person name="Gellesch M."/>
            <person name="Goldberg J."/>
            <person name="Griggs A."/>
            <person name="Gujja S."/>
            <person name="Heiman D."/>
            <person name="Howarth C."/>
            <person name="Larson L."/>
            <person name="Lui A."/>
            <person name="MacDonald P.J.P."/>
            <person name="Mehta T."/>
            <person name="Montmayeur A."/>
            <person name="Murphy C."/>
            <person name="Neiman D."/>
            <person name="Pearson M."/>
            <person name="Priest M."/>
            <person name="Roberts A."/>
            <person name="Saif S."/>
            <person name="Shea T."/>
            <person name="Shenoy N."/>
            <person name="Sisk P."/>
            <person name="Stolte C."/>
            <person name="Sykes S."/>
            <person name="Yandava C."/>
            <person name="Wortman J."/>
            <person name="Nusbaum C."/>
            <person name="Birren B."/>
        </authorList>
    </citation>
    <scope>NUCLEOTIDE SEQUENCE</scope>
    <source>
        <strain evidence="1">ATCC 64411</strain>
    </source>
</reference>
<keyword evidence="3" id="KW-1185">Reference proteome</keyword>
<dbReference type="Proteomes" id="UP000011715">
    <property type="component" value="Unassembled WGS sequence"/>
</dbReference>
<dbReference type="EMBL" id="ADBL01002778">
    <property type="status" value="NOT_ANNOTATED_CDS"/>
    <property type="molecule type" value="Genomic_DNA"/>
</dbReference>
<organism evidence="2 3">
    <name type="scientific">Magnaporthiopsis poae (strain ATCC 64411 / 73-15)</name>
    <name type="common">Kentucky bluegrass fungus</name>
    <name type="synonym">Magnaporthe poae</name>
    <dbReference type="NCBI Taxonomy" id="644358"/>
    <lineage>
        <taxon>Eukaryota</taxon>
        <taxon>Fungi</taxon>
        <taxon>Dikarya</taxon>
        <taxon>Ascomycota</taxon>
        <taxon>Pezizomycotina</taxon>
        <taxon>Sordariomycetes</taxon>
        <taxon>Sordariomycetidae</taxon>
        <taxon>Magnaporthales</taxon>
        <taxon>Magnaporthaceae</taxon>
        <taxon>Magnaporthiopsis</taxon>
    </lineage>
</organism>
<evidence type="ECO:0000313" key="1">
    <source>
        <dbReference type="EMBL" id="KLU92325.1"/>
    </source>
</evidence>
<dbReference type="OrthoDB" id="655030at2759"/>